<dbReference type="GO" id="GO:0016829">
    <property type="term" value="F:lyase activity"/>
    <property type="evidence" value="ECO:0007669"/>
    <property type="project" value="UniProtKB-KW"/>
</dbReference>
<evidence type="ECO:0000313" key="11">
    <source>
        <dbReference type="Proteomes" id="UP000198862"/>
    </source>
</evidence>
<proteinExistence type="inferred from homology"/>
<gene>
    <name evidence="10" type="ORF">SAMN02745724_02799</name>
</gene>
<name>A0A1I1MRU8_9GAMM</name>
<dbReference type="Pfam" id="PF17805">
    <property type="entry name" value="AsnC_trans_reg2"/>
    <property type="match status" value="1"/>
</dbReference>
<sequence length="186" mass="21478">MTFPLNKSHIKNSINKLQQEMLFAEIEQGLPLVSEPYFAIAQQISTPSDPVTEQQVINTIDAWQQQGLIRRFGLVVRHRKLGYNANAMVVWNIDSAKVDLIAQQLSQEPIVTLCYRRPRVLPHWPYNLFCMIHGKNREQVLAQLEDICKKYDLSHIDKNVLFSTIAYKQQGARYAVTSSHNNEQEN</sequence>
<feature type="domain" description="Siroheme decarboxylase AsnC-like ligand binding" evidence="8">
    <location>
        <begin position="80"/>
        <end position="168"/>
    </location>
</feature>
<evidence type="ECO:0000256" key="5">
    <source>
        <dbReference type="ARBA" id="ARBA00023471"/>
    </source>
</evidence>
<evidence type="ECO:0000256" key="6">
    <source>
        <dbReference type="ARBA" id="ARBA00045291"/>
    </source>
</evidence>
<comment type="pathway">
    <text evidence="2">Porphyrin-containing compound metabolism.</text>
</comment>
<dbReference type="RefSeq" id="WP_218156523.1">
    <property type="nucleotide sequence ID" value="NZ_FOLO01000021.1"/>
</dbReference>
<dbReference type="PANTHER" id="PTHR43413">
    <property type="entry name" value="TRANSCRIPTIONAL REGULATOR, ASNC FAMILY"/>
    <property type="match status" value="1"/>
</dbReference>
<keyword evidence="11" id="KW-1185">Reference proteome</keyword>
<accession>A0A1I1MRU8</accession>
<dbReference type="EC" id="4.1.1.111" evidence="5"/>
<comment type="similarity">
    <text evidence="3">Belongs to the Ahb/Nir family.</text>
</comment>
<feature type="domain" description="Siroheme decarboxylase NirL-like HTH" evidence="9">
    <location>
        <begin position="24"/>
        <end position="70"/>
    </location>
</feature>
<protein>
    <recommendedName>
        <fullName evidence="5">siroheme decarboxylase</fullName>
        <ecNumber evidence="5">4.1.1.111</ecNumber>
    </recommendedName>
</protein>
<evidence type="ECO:0000259" key="8">
    <source>
        <dbReference type="Pfam" id="PF17805"/>
    </source>
</evidence>
<dbReference type="InterPro" id="IPR050684">
    <property type="entry name" value="HTH-Siroheme_Decarb"/>
</dbReference>
<evidence type="ECO:0000256" key="4">
    <source>
        <dbReference type="ARBA" id="ARBA00023465"/>
    </source>
</evidence>
<dbReference type="AlphaFoldDB" id="A0A1I1MRU8"/>
<evidence type="ECO:0000256" key="2">
    <source>
        <dbReference type="ARBA" id="ARBA00023444"/>
    </source>
</evidence>
<dbReference type="EMBL" id="FOLO01000021">
    <property type="protein sequence ID" value="SFC88147.1"/>
    <property type="molecule type" value="Genomic_DNA"/>
</dbReference>
<evidence type="ECO:0000313" key="10">
    <source>
        <dbReference type="EMBL" id="SFC88147.1"/>
    </source>
</evidence>
<evidence type="ECO:0000256" key="1">
    <source>
        <dbReference type="ARBA" id="ARBA00023239"/>
    </source>
</evidence>
<evidence type="ECO:0000259" key="9">
    <source>
        <dbReference type="Pfam" id="PF22451"/>
    </source>
</evidence>
<reference evidence="10 11" key="1">
    <citation type="submission" date="2016-10" db="EMBL/GenBank/DDBJ databases">
        <authorList>
            <person name="de Groot N.N."/>
        </authorList>
    </citation>
    <scope>NUCLEOTIDE SEQUENCE [LARGE SCALE GENOMIC DNA]</scope>
    <source>
        <strain evidence="10 11">DSM 6059</strain>
    </source>
</reference>
<dbReference type="STRING" id="1123010.SAMN02745724_02799"/>
<dbReference type="PANTHER" id="PTHR43413:SF1">
    <property type="entry name" value="SIROHEME DECARBOXYLASE NIRL SUBUNIT"/>
    <property type="match status" value="1"/>
</dbReference>
<keyword evidence="1" id="KW-0456">Lyase</keyword>
<comment type="function">
    <text evidence="6">Involved in heme d1 biosynthesis. Catalyzes the decarboxylation of siroheme into didecarboxysiroheme.</text>
</comment>
<organism evidence="10 11">
    <name type="scientific">Pseudoalteromonas denitrificans DSM 6059</name>
    <dbReference type="NCBI Taxonomy" id="1123010"/>
    <lineage>
        <taxon>Bacteria</taxon>
        <taxon>Pseudomonadati</taxon>
        <taxon>Pseudomonadota</taxon>
        <taxon>Gammaproteobacteria</taxon>
        <taxon>Alteromonadales</taxon>
        <taxon>Pseudoalteromonadaceae</taxon>
        <taxon>Pseudoalteromonas</taxon>
    </lineage>
</organism>
<comment type="subunit">
    <text evidence="4">Probably forms a complex composed of NirD, NirL, NirG and NirH. All proteins are required for the total conversion of siroheme to didecarboxysiroheme.</text>
</comment>
<dbReference type="Proteomes" id="UP000198862">
    <property type="component" value="Unassembled WGS sequence"/>
</dbReference>
<evidence type="ECO:0000256" key="7">
    <source>
        <dbReference type="ARBA" id="ARBA00048470"/>
    </source>
</evidence>
<dbReference type="Gene3D" id="3.30.70.3460">
    <property type="match status" value="1"/>
</dbReference>
<comment type="catalytic activity">
    <reaction evidence="7">
        <text>siroheme + 2 H(+) = 12,18-didecarboxysiroheme + 2 CO2</text>
        <dbReference type="Rhea" id="RHEA:19093"/>
        <dbReference type="ChEBI" id="CHEBI:15378"/>
        <dbReference type="ChEBI" id="CHEBI:16526"/>
        <dbReference type="ChEBI" id="CHEBI:60052"/>
        <dbReference type="ChEBI" id="CHEBI:140497"/>
        <dbReference type="EC" id="4.1.1.111"/>
    </reaction>
</comment>
<dbReference type="Pfam" id="PF22451">
    <property type="entry name" value="NirdL-like_HTH"/>
    <property type="match status" value="1"/>
</dbReference>
<dbReference type="InterPro" id="IPR040523">
    <property type="entry name" value="AsnC_trans_reg2"/>
</dbReference>
<dbReference type="InterPro" id="IPR053953">
    <property type="entry name" value="NirdL-like_HTH"/>
</dbReference>
<evidence type="ECO:0000256" key="3">
    <source>
        <dbReference type="ARBA" id="ARBA00023457"/>
    </source>
</evidence>